<accession>A0A8J5ID69</accession>
<organism evidence="1 2">
    <name type="scientific">Phytophthora aleatoria</name>
    <dbReference type="NCBI Taxonomy" id="2496075"/>
    <lineage>
        <taxon>Eukaryota</taxon>
        <taxon>Sar</taxon>
        <taxon>Stramenopiles</taxon>
        <taxon>Oomycota</taxon>
        <taxon>Peronosporomycetes</taxon>
        <taxon>Peronosporales</taxon>
        <taxon>Peronosporaceae</taxon>
        <taxon>Phytophthora</taxon>
    </lineage>
</organism>
<comment type="caution">
    <text evidence="1">The sequence shown here is derived from an EMBL/GenBank/DDBJ whole genome shotgun (WGS) entry which is preliminary data.</text>
</comment>
<reference evidence="1" key="1">
    <citation type="submission" date="2021-01" db="EMBL/GenBank/DDBJ databases">
        <title>Phytophthora aleatoria, a newly-described species from Pinus radiata is distinct from Phytophthora cactorum isolates based on comparative genomics.</title>
        <authorList>
            <person name="Mcdougal R."/>
            <person name="Panda P."/>
            <person name="Williams N."/>
            <person name="Studholme D.J."/>
        </authorList>
    </citation>
    <scope>NUCLEOTIDE SEQUENCE</scope>
    <source>
        <strain evidence="1">NZFS 4037</strain>
    </source>
</reference>
<proteinExistence type="predicted"/>
<protein>
    <submittedName>
        <fullName evidence="1">Uncharacterized protein</fullName>
    </submittedName>
</protein>
<gene>
    <name evidence="1" type="ORF">JG688_00017005</name>
</gene>
<name>A0A8J5ID69_9STRA</name>
<dbReference type="Proteomes" id="UP000709295">
    <property type="component" value="Unassembled WGS sequence"/>
</dbReference>
<keyword evidence="2" id="KW-1185">Reference proteome</keyword>
<evidence type="ECO:0000313" key="2">
    <source>
        <dbReference type="Proteomes" id="UP000709295"/>
    </source>
</evidence>
<dbReference type="AlphaFoldDB" id="A0A8J5ID69"/>
<evidence type="ECO:0000313" key="1">
    <source>
        <dbReference type="EMBL" id="KAG6944586.1"/>
    </source>
</evidence>
<sequence>MDCGQNKLGDVRCNPLRLSRPPLERQEASTGGTRVACVVLRSKVFEDRDTNHVTRLIGEFCAPPDGVVIKAVNAGVSEEKLTYIASHCWHKHPFWYKAACLRASTGTQLTTPDFDIIQWVKRQMAPYRCGPRSSTAVVVAKLAAHQARPKLVSKIAERITAYATNLSSEALAAAFRMGAPIDSLQWLLSYENNHLVSFDWERAIERGIEGDHTHVLEWALLYDERFSIEDEAILEFLQTYITTRYPFTLFETNTCEWAVANLITGKITADAMTALARDHRMNCLLEWVVQNCQFERSSLLDVLVRICTTGF</sequence>
<dbReference type="EMBL" id="JAENGY010002327">
    <property type="protein sequence ID" value="KAG6944586.1"/>
    <property type="molecule type" value="Genomic_DNA"/>
</dbReference>